<protein>
    <recommendedName>
        <fullName evidence="4">SPOR domain-containing protein</fullName>
    </recommendedName>
</protein>
<accession>A0AB39UPY5</accession>
<evidence type="ECO:0008006" key="4">
    <source>
        <dbReference type="Google" id="ProtNLM"/>
    </source>
</evidence>
<dbReference type="EMBL" id="CP129675">
    <property type="protein sequence ID" value="XDS47393.1"/>
    <property type="molecule type" value="Genomic_DNA"/>
</dbReference>
<sequence length="67" mass="7937">MADSNKDELWYFNTVTKQAEQGRQSPVANRMGPYESREDAMNAWTIFNQRNKRWEDQDREWNGGGSH</sequence>
<proteinExistence type="predicted"/>
<gene>
    <name evidence="3" type="ORF">QN062_01900</name>
    <name evidence="2" type="ORF">QN216_05905</name>
    <name evidence="1" type="ORF">QN217_04540</name>
</gene>
<dbReference type="KEGG" id="bfk:QN062_01900"/>
<name>A0AB39UPY5_9BIFI</name>
<dbReference type="EMBL" id="CP129683">
    <property type="protein sequence ID" value="XDS50972.1"/>
    <property type="molecule type" value="Genomic_DNA"/>
</dbReference>
<dbReference type="AlphaFoldDB" id="A0AB39UPY5"/>
<organism evidence="3">
    <name type="scientific">Bifidobacterium fermentum</name>
    <dbReference type="NCBI Taxonomy" id="3059035"/>
    <lineage>
        <taxon>Bacteria</taxon>
        <taxon>Bacillati</taxon>
        <taxon>Actinomycetota</taxon>
        <taxon>Actinomycetes</taxon>
        <taxon>Bifidobacteriales</taxon>
        <taxon>Bifidobacteriaceae</taxon>
        <taxon>Bifidobacterium</taxon>
    </lineage>
</organism>
<evidence type="ECO:0000313" key="2">
    <source>
        <dbReference type="EMBL" id="XDS47896.1"/>
    </source>
</evidence>
<evidence type="ECO:0000313" key="1">
    <source>
        <dbReference type="EMBL" id="XDS47393.1"/>
    </source>
</evidence>
<reference evidence="3" key="1">
    <citation type="submission" date="2023-07" db="EMBL/GenBank/DDBJ databases">
        <title>Bifidobacterium aquikefiriaerophilum sp. nov. and Bifidobacterium eccum sp. nov., isolated from water kefir.</title>
        <authorList>
            <person name="Breselge S."/>
            <person name="Bellassi P."/>
            <person name="Barcenilla C."/>
            <person name="Alvarez-Ordonez A."/>
            <person name="Morelli L."/>
            <person name="Cotter P.D."/>
        </authorList>
    </citation>
    <scope>NUCLEOTIDE SEQUENCE</scope>
    <source>
        <strain evidence="3">WK012_4_13</strain>
        <strain evidence="2">WK013_4_14</strain>
        <strain evidence="1">WK048_4_13</strain>
    </source>
</reference>
<dbReference type="EMBL" id="CP129682">
    <property type="protein sequence ID" value="XDS47896.1"/>
    <property type="molecule type" value="Genomic_DNA"/>
</dbReference>
<dbReference type="RefSeq" id="WP_369341934.1">
    <property type="nucleotide sequence ID" value="NZ_CP129675.1"/>
</dbReference>
<evidence type="ECO:0000313" key="3">
    <source>
        <dbReference type="EMBL" id="XDS50972.1"/>
    </source>
</evidence>